<protein>
    <recommendedName>
        <fullName evidence="2">LysM domain-containing protein</fullName>
    </recommendedName>
</protein>
<organism evidence="3 4">
    <name type="scientific">Paenibacillus sambharensis</name>
    <dbReference type="NCBI Taxonomy" id="1803190"/>
    <lineage>
        <taxon>Bacteria</taxon>
        <taxon>Bacillati</taxon>
        <taxon>Bacillota</taxon>
        <taxon>Bacilli</taxon>
        <taxon>Bacillales</taxon>
        <taxon>Paenibacillaceae</taxon>
        <taxon>Paenibacillus</taxon>
    </lineage>
</organism>
<keyword evidence="4" id="KW-1185">Reference proteome</keyword>
<dbReference type="Pfam" id="PF01476">
    <property type="entry name" value="LysM"/>
    <property type="match status" value="1"/>
</dbReference>
<evidence type="ECO:0000313" key="4">
    <source>
        <dbReference type="Proteomes" id="UP000249522"/>
    </source>
</evidence>
<feature type="compositionally biased region" description="Low complexity" evidence="1">
    <location>
        <begin position="179"/>
        <end position="190"/>
    </location>
</feature>
<dbReference type="Gene3D" id="3.10.350.10">
    <property type="entry name" value="LysM domain"/>
    <property type="match status" value="1"/>
</dbReference>
<dbReference type="InterPro" id="IPR018392">
    <property type="entry name" value="LysM"/>
</dbReference>
<feature type="compositionally biased region" description="Basic and acidic residues" evidence="1">
    <location>
        <begin position="354"/>
        <end position="372"/>
    </location>
</feature>
<sequence>MNQSSGLRFDVYERVHLPVDVADIHELEEIELVPHIQVVHQGDQVLLRGNLLLSGVYGSEGEATDSRTLEHWIPVEITLPMNRVRSLEDITVEIDNFDVDLLSARTLNITGVLSLTGVETRDQTPPSYSWGAEPFTVVHTKDEAPEQAYLPAEGAEAQHASEVPAYQQQDESERDKGYAAGEQLPAAAEGAAEETADTPEPASAAVQDSVRTQQGSSQQEKAEQVEPVQWSSFSFASDKPAAEEASQPAAWNTGPLRIEENEAYRQYRAGNEPGPWQNQEAVRLPDAGSADSAHVSWTAAEDPGSEASEADTAAEGAAMQEPALEAVDNSESEREQKPAAWNSWPAEFASQTAESHESSSDMSPNERERIESAVEASADQLADKAAAHVEQESEALEANAAASVPLGAAAAGSSEELAEVVTASADMPATAAEPVIQQDKAKQEMKIALGAKRPEEAKAGASDAGYSSLLQTSKRDQAAKAAELEQEFTAKAQERKAQLPSEGDEIEWKKLFLSKSDGEREFRRVRMCIVQREDTLETIAGRYELNPRELQLYNRLNEQSVSEGQVLMIP</sequence>
<evidence type="ECO:0000256" key="1">
    <source>
        <dbReference type="SAM" id="MobiDB-lite"/>
    </source>
</evidence>
<feature type="compositionally biased region" description="Polar residues" evidence="1">
    <location>
        <begin position="209"/>
        <end position="219"/>
    </location>
</feature>
<dbReference type="RefSeq" id="WP_111148473.1">
    <property type="nucleotide sequence ID" value="NZ_QKRB01000054.1"/>
</dbReference>
<proteinExistence type="predicted"/>
<comment type="caution">
    <text evidence="3">The sequence shown here is derived from an EMBL/GenBank/DDBJ whole genome shotgun (WGS) entry which is preliminary data.</text>
</comment>
<dbReference type="AlphaFoldDB" id="A0A2W1LQJ6"/>
<feature type="compositionally biased region" description="Basic and acidic residues" evidence="1">
    <location>
        <begin position="381"/>
        <end position="391"/>
    </location>
</feature>
<dbReference type="EMBL" id="QKRB01000054">
    <property type="protein sequence ID" value="PZD94111.1"/>
    <property type="molecule type" value="Genomic_DNA"/>
</dbReference>
<dbReference type="Proteomes" id="UP000249522">
    <property type="component" value="Unassembled WGS sequence"/>
</dbReference>
<accession>A0A2W1LQJ6</accession>
<feature type="compositionally biased region" description="Low complexity" evidence="1">
    <location>
        <begin position="306"/>
        <end position="321"/>
    </location>
</feature>
<dbReference type="InterPro" id="IPR036779">
    <property type="entry name" value="LysM_dom_sf"/>
</dbReference>
<dbReference type="InterPro" id="IPR048862">
    <property type="entry name" value="SPOCS_spoVID_N"/>
</dbReference>
<feature type="domain" description="LysM" evidence="2">
    <location>
        <begin position="527"/>
        <end position="570"/>
    </location>
</feature>
<dbReference type="OrthoDB" id="2966368at2"/>
<dbReference type="SMART" id="SM00257">
    <property type="entry name" value="LysM"/>
    <property type="match status" value="1"/>
</dbReference>
<dbReference type="CDD" id="cd00118">
    <property type="entry name" value="LysM"/>
    <property type="match status" value="1"/>
</dbReference>
<dbReference type="SUPFAM" id="SSF54106">
    <property type="entry name" value="LysM domain"/>
    <property type="match status" value="1"/>
</dbReference>
<reference evidence="3 4" key="1">
    <citation type="submission" date="2018-06" db="EMBL/GenBank/DDBJ databases">
        <title>Paenibacillus imtechensis sp. nov.</title>
        <authorList>
            <person name="Pinnaka A.K."/>
            <person name="Singh H."/>
            <person name="Kaur M."/>
        </authorList>
    </citation>
    <scope>NUCLEOTIDE SEQUENCE [LARGE SCALE GENOMIC DNA]</scope>
    <source>
        <strain evidence="3 4">SMB1</strain>
    </source>
</reference>
<feature type="region of interest" description="Disordered" evidence="1">
    <location>
        <begin position="154"/>
        <end position="398"/>
    </location>
</feature>
<evidence type="ECO:0000259" key="2">
    <source>
        <dbReference type="SMART" id="SM00257"/>
    </source>
</evidence>
<dbReference type="Pfam" id="PF20918">
    <property type="entry name" value="SPOCS_spoVID-N"/>
    <property type="match status" value="1"/>
</dbReference>
<gene>
    <name evidence="3" type="ORF">DNH61_19335</name>
</gene>
<name>A0A2W1LQJ6_9BACL</name>
<evidence type="ECO:0000313" key="3">
    <source>
        <dbReference type="EMBL" id="PZD94111.1"/>
    </source>
</evidence>